<name>A0A0F2T512_STRR3</name>
<feature type="region of interest" description="Disordered" evidence="1">
    <location>
        <begin position="530"/>
        <end position="583"/>
    </location>
</feature>
<accession>A0A0F2T512</accession>
<dbReference type="OrthoDB" id="4382201at2"/>
<evidence type="ECO:0000313" key="3">
    <source>
        <dbReference type="Proteomes" id="UP000033699"/>
    </source>
</evidence>
<dbReference type="RefSeq" id="WP_045704433.1">
    <property type="nucleotide sequence ID" value="NZ_JZKH01000122.1"/>
</dbReference>
<gene>
    <name evidence="2" type="ORF">VM95_34265</name>
</gene>
<dbReference type="AlphaFoldDB" id="A0A0F2T512"/>
<evidence type="ECO:0000256" key="1">
    <source>
        <dbReference type="SAM" id="MobiDB-lite"/>
    </source>
</evidence>
<organism evidence="2 3">
    <name type="scientific">Streptomyces rubellomurinus (strain ATCC 31215)</name>
    <dbReference type="NCBI Taxonomy" id="359131"/>
    <lineage>
        <taxon>Bacteria</taxon>
        <taxon>Bacillati</taxon>
        <taxon>Actinomycetota</taxon>
        <taxon>Actinomycetes</taxon>
        <taxon>Kitasatosporales</taxon>
        <taxon>Streptomycetaceae</taxon>
        <taxon>Streptomyces</taxon>
    </lineage>
</organism>
<reference evidence="2 3" key="1">
    <citation type="submission" date="2015-02" db="EMBL/GenBank/DDBJ databases">
        <authorList>
            <person name="Ju K.-S."/>
            <person name="Doroghazi J.R."/>
            <person name="Metcalf W."/>
        </authorList>
    </citation>
    <scope>NUCLEOTIDE SEQUENCE [LARGE SCALE GENOMIC DNA]</scope>
    <source>
        <strain evidence="2 3">ATCC 31215</strain>
    </source>
</reference>
<proteinExistence type="predicted"/>
<dbReference type="PATRIC" id="fig|359131.3.peg.1268"/>
<dbReference type="Proteomes" id="UP000033699">
    <property type="component" value="Unassembled WGS sequence"/>
</dbReference>
<sequence length="583" mass="63489">MIPSIKAPGSNTRGLLAYLYGPGRHDEHVDPHIVASFSPFGLRDPGRDPDATLTQLARILDEPVNLHNSGFGRKVTDHVWHCPVRAAKTDRYLSDAEWGEIARRIVHAAGIAPDRDPHGCRWIAVRHADDHVHILATTVREDGRRPKLHNSGKRAQTEARAIEKELGLHQVQPGDRTGEHRPTQAEMHKADRLGWQQTSRQWLQDRIRDAIPHAASVEELLAYLQADGVEVKPRRLPSGDLQGYAVGRPGDTNAKGEQIYIPGSKIAPDLSLPKLQARLTTGTPEEHPTARRNRPTTSWQRTTDALDHVHQHLTEDTTGGTGGKDSGALAQAQITALGDIINATAQTAPQELRAELRAATRAFARAQRSQIRADHQGAADLRRAARDIIHASDGPDGNALTVMMAALVWAAIVTSRWHQARGHAQQAHAAQQAVQHLQAAYDQAATDQLTALTHRQPTKEITNTLAGDVRSAVPDHAKRILADPNWPALATVLADAKALGHQPRQLLQEAAARRELTTARLPAKVLLGRIQHTSRNPNHNSAAEAARVRAATARTTAHAAPTDPVTPIPRAAAPAASSQHRTR</sequence>
<feature type="region of interest" description="Disordered" evidence="1">
    <location>
        <begin position="280"/>
        <end position="299"/>
    </location>
</feature>
<feature type="compositionally biased region" description="Polar residues" evidence="1">
    <location>
        <begin position="531"/>
        <end position="541"/>
    </location>
</feature>
<comment type="caution">
    <text evidence="2">The sequence shown here is derived from an EMBL/GenBank/DDBJ whole genome shotgun (WGS) entry which is preliminary data.</text>
</comment>
<feature type="compositionally biased region" description="Low complexity" evidence="1">
    <location>
        <begin position="542"/>
        <end position="560"/>
    </location>
</feature>
<evidence type="ECO:0000313" key="2">
    <source>
        <dbReference type="EMBL" id="KJS58288.1"/>
    </source>
</evidence>
<keyword evidence="3" id="KW-1185">Reference proteome</keyword>
<protein>
    <submittedName>
        <fullName evidence="2">Mobilization protein</fullName>
    </submittedName>
</protein>
<dbReference type="EMBL" id="JZKH01000122">
    <property type="protein sequence ID" value="KJS58288.1"/>
    <property type="molecule type" value="Genomic_DNA"/>
</dbReference>